<dbReference type="AlphaFoldDB" id="A0A8J5MYS6"/>
<reference evidence="2" key="1">
    <citation type="journal article" date="2021" name="Sci. Adv.">
        <title>The American lobster genome reveals insights on longevity, neural, and immune adaptations.</title>
        <authorList>
            <person name="Polinski J.M."/>
            <person name="Zimin A.V."/>
            <person name="Clark K.F."/>
            <person name="Kohn A.B."/>
            <person name="Sadowski N."/>
            <person name="Timp W."/>
            <person name="Ptitsyn A."/>
            <person name="Khanna P."/>
            <person name="Romanova D.Y."/>
            <person name="Williams P."/>
            <person name="Greenwood S.J."/>
            <person name="Moroz L.L."/>
            <person name="Walt D.R."/>
            <person name="Bodnar A.G."/>
        </authorList>
    </citation>
    <scope>NUCLEOTIDE SEQUENCE</scope>
    <source>
        <strain evidence="2">GMGI-L3</strain>
    </source>
</reference>
<dbReference type="EMBL" id="JAHLQT010018664">
    <property type="protein sequence ID" value="KAG7168848.1"/>
    <property type="molecule type" value="Genomic_DNA"/>
</dbReference>
<evidence type="ECO:0000313" key="2">
    <source>
        <dbReference type="EMBL" id="KAG7168848.1"/>
    </source>
</evidence>
<protein>
    <submittedName>
        <fullName evidence="2">Uncharacterized protein</fullName>
    </submittedName>
</protein>
<evidence type="ECO:0000256" key="1">
    <source>
        <dbReference type="SAM" id="MobiDB-lite"/>
    </source>
</evidence>
<accession>A0A8J5MYS6</accession>
<name>A0A8J5MYS6_HOMAM</name>
<feature type="region of interest" description="Disordered" evidence="1">
    <location>
        <begin position="36"/>
        <end position="70"/>
    </location>
</feature>
<organism evidence="2 3">
    <name type="scientific">Homarus americanus</name>
    <name type="common">American lobster</name>
    <dbReference type="NCBI Taxonomy" id="6706"/>
    <lineage>
        <taxon>Eukaryota</taxon>
        <taxon>Metazoa</taxon>
        <taxon>Ecdysozoa</taxon>
        <taxon>Arthropoda</taxon>
        <taxon>Crustacea</taxon>
        <taxon>Multicrustacea</taxon>
        <taxon>Malacostraca</taxon>
        <taxon>Eumalacostraca</taxon>
        <taxon>Eucarida</taxon>
        <taxon>Decapoda</taxon>
        <taxon>Pleocyemata</taxon>
        <taxon>Astacidea</taxon>
        <taxon>Nephropoidea</taxon>
        <taxon>Nephropidae</taxon>
        <taxon>Homarus</taxon>
    </lineage>
</organism>
<proteinExistence type="predicted"/>
<feature type="compositionally biased region" description="Basic and acidic residues" evidence="1">
    <location>
        <begin position="42"/>
        <end position="67"/>
    </location>
</feature>
<evidence type="ECO:0000313" key="3">
    <source>
        <dbReference type="Proteomes" id="UP000747542"/>
    </source>
</evidence>
<keyword evidence="3" id="KW-1185">Reference proteome</keyword>
<gene>
    <name evidence="2" type="ORF">Hamer_G011513</name>
</gene>
<dbReference type="Proteomes" id="UP000747542">
    <property type="component" value="Unassembled WGS sequence"/>
</dbReference>
<comment type="caution">
    <text evidence="2">The sequence shown here is derived from an EMBL/GenBank/DDBJ whole genome shotgun (WGS) entry which is preliminary data.</text>
</comment>
<sequence>MREREGARGANERVLATEGGWVDGHGQVVNDLHARQLRRSRSPLEENHPTYDTTHDTTHDNKTHDPTYDPTQNEIHDAWVIFMRHTHVTISCWWGELPAVRHNEWTS</sequence>